<keyword evidence="3" id="KW-1185">Reference proteome</keyword>
<accession>A0ABN9W5Q5</accession>
<sequence>GGDDQGGGSHGVGHDSSPDLRAPLLNYFITSLRPPLLEGPPRGALGEAAGAPRTEALCSGVQSWRANGGSERSLSRAVGSPTSLGNDSTALLKLAAWGDRGRAHAAGHDLHPPSWTPLPLCRSREYRWRLPNGGPVELAALPDREGKERGPEAAARTPHT</sequence>
<evidence type="ECO:0000313" key="3">
    <source>
        <dbReference type="Proteomes" id="UP001189429"/>
    </source>
</evidence>
<feature type="non-terminal residue" evidence="2">
    <location>
        <position position="1"/>
    </location>
</feature>
<evidence type="ECO:0000313" key="2">
    <source>
        <dbReference type="EMBL" id="CAK0881461.1"/>
    </source>
</evidence>
<dbReference type="EMBL" id="CAUYUJ010018187">
    <property type="protein sequence ID" value="CAK0881461.1"/>
    <property type="molecule type" value="Genomic_DNA"/>
</dbReference>
<gene>
    <name evidence="2" type="ORF">PCOR1329_LOCUS64296</name>
</gene>
<name>A0ABN9W5Q5_9DINO</name>
<feature type="compositionally biased region" description="Basic and acidic residues" evidence="1">
    <location>
        <begin position="142"/>
        <end position="151"/>
    </location>
</feature>
<evidence type="ECO:0000256" key="1">
    <source>
        <dbReference type="SAM" id="MobiDB-lite"/>
    </source>
</evidence>
<protein>
    <submittedName>
        <fullName evidence="2">Uncharacterized protein</fullName>
    </submittedName>
</protein>
<proteinExistence type="predicted"/>
<feature type="region of interest" description="Disordered" evidence="1">
    <location>
        <begin position="132"/>
        <end position="160"/>
    </location>
</feature>
<feature type="region of interest" description="Disordered" evidence="1">
    <location>
        <begin position="65"/>
        <end position="85"/>
    </location>
</feature>
<dbReference type="Proteomes" id="UP001189429">
    <property type="component" value="Unassembled WGS sequence"/>
</dbReference>
<reference evidence="2" key="1">
    <citation type="submission" date="2023-10" db="EMBL/GenBank/DDBJ databases">
        <authorList>
            <person name="Chen Y."/>
            <person name="Shah S."/>
            <person name="Dougan E. K."/>
            <person name="Thang M."/>
            <person name="Chan C."/>
        </authorList>
    </citation>
    <scope>NUCLEOTIDE SEQUENCE [LARGE SCALE GENOMIC DNA]</scope>
</reference>
<comment type="caution">
    <text evidence="2">The sequence shown here is derived from an EMBL/GenBank/DDBJ whole genome shotgun (WGS) entry which is preliminary data.</text>
</comment>
<organism evidence="2 3">
    <name type="scientific">Prorocentrum cordatum</name>
    <dbReference type="NCBI Taxonomy" id="2364126"/>
    <lineage>
        <taxon>Eukaryota</taxon>
        <taxon>Sar</taxon>
        <taxon>Alveolata</taxon>
        <taxon>Dinophyceae</taxon>
        <taxon>Prorocentrales</taxon>
        <taxon>Prorocentraceae</taxon>
        <taxon>Prorocentrum</taxon>
    </lineage>
</organism>